<dbReference type="PANTHER" id="PTHR13586">
    <property type="entry name" value="SCD6 PROTEIN-RELATED"/>
    <property type="match status" value="1"/>
</dbReference>
<dbReference type="GO" id="GO:0003723">
    <property type="term" value="F:RNA binding"/>
    <property type="evidence" value="ECO:0007669"/>
    <property type="project" value="InterPro"/>
</dbReference>
<evidence type="ECO:0008006" key="8">
    <source>
        <dbReference type="Google" id="ProtNLM"/>
    </source>
</evidence>
<dbReference type="PROSITE" id="PS51513">
    <property type="entry name" value="FFD"/>
    <property type="match status" value="1"/>
</dbReference>
<sequence length="445" mass="48493">MATESADSYIGSLISLISKYEIRYEGVLYFLSVQDSSIGLKNVRSYGTEGRKKDGPQVPPNDKVYEYILFRASDIKDLQVKSHPPAQREEQTHDDPAIIQSHYAGVPVSSPASALVGALSFPMYWQGYNGASLDMSDHPHHRIPLQSPSAVSQPLTMQNKAPENHASIAVGLATTSESPNPIISSSTPAFVHPNFSTSVPSVHFSSGLDMPTSMAAQSMPYPGSFSVGSDRGPLLTPPPSLLTPDQLAPSRSHILSSSQKLYLDGKDMGILMPTSSGSSSLIPPVTRAPLLPLPTSQQSPYSATPYTEEFDFLAMNEKFKKDEVWGYLGKEKQSDQTERVDNSGTGQCVDDKEGSGLIPNTKPAYNKDEFFDTISCNSLNRGGRNGHRFSERMRQDTETFGNFQQRYNLAYGGYGAGRGGNYRGPYQWGRGYGYGGRGRGGNMPF</sequence>
<dbReference type="InterPro" id="IPR019050">
    <property type="entry name" value="FDF_dom"/>
</dbReference>
<dbReference type="SMART" id="SM01271">
    <property type="entry name" value="LSM14"/>
    <property type="match status" value="1"/>
</dbReference>
<dbReference type="Pfam" id="PF09532">
    <property type="entry name" value="FDF"/>
    <property type="match status" value="1"/>
</dbReference>
<dbReference type="PROSITE" id="PS51512">
    <property type="entry name" value="DFDF"/>
    <property type="match status" value="1"/>
</dbReference>
<keyword evidence="7" id="KW-1185">Reference proteome</keyword>
<dbReference type="InterPro" id="IPR025609">
    <property type="entry name" value="Lsm14-like_N"/>
</dbReference>
<dbReference type="CDD" id="cd01736">
    <property type="entry name" value="LSm14_N"/>
    <property type="match status" value="1"/>
</dbReference>
<feature type="domain" description="Sm" evidence="5">
    <location>
        <begin position="1"/>
        <end position="84"/>
    </location>
</feature>
<accession>A0A251P1U9</accession>
<feature type="domain" description="FFD box profile" evidence="4">
    <location>
        <begin position="363"/>
        <end position="378"/>
    </location>
</feature>
<evidence type="ECO:0000259" key="3">
    <source>
        <dbReference type="PROSITE" id="PS51512"/>
    </source>
</evidence>
<name>A0A251P1U9_PRUPE</name>
<feature type="short sequence motif" description="FFD box" evidence="1">
    <location>
        <begin position="363"/>
        <end position="378"/>
    </location>
</feature>
<feature type="domain" description="DFDF" evidence="3">
    <location>
        <begin position="298"/>
        <end position="334"/>
    </location>
</feature>
<dbReference type="InterPro" id="IPR025761">
    <property type="entry name" value="FFD_box"/>
</dbReference>
<dbReference type="SMART" id="SM01199">
    <property type="entry name" value="FDF"/>
    <property type="match status" value="1"/>
</dbReference>
<protein>
    <recommendedName>
        <fullName evidence="8">DFDF domain-containing protein</fullName>
    </recommendedName>
</protein>
<feature type="region of interest" description="Disordered" evidence="2">
    <location>
        <begin position="334"/>
        <end position="357"/>
    </location>
</feature>
<organism evidence="6 7">
    <name type="scientific">Prunus persica</name>
    <name type="common">Peach</name>
    <name type="synonym">Amygdalus persica</name>
    <dbReference type="NCBI Taxonomy" id="3760"/>
    <lineage>
        <taxon>Eukaryota</taxon>
        <taxon>Viridiplantae</taxon>
        <taxon>Streptophyta</taxon>
        <taxon>Embryophyta</taxon>
        <taxon>Tracheophyta</taxon>
        <taxon>Spermatophyta</taxon>
        <taxon>Magnoliopsida</taxon>
        <taxon>eudicotyledons</taxon>
        <taxon>Gunneridae</taxon>
        <taxon>Pentapetalae</taxon>
        <taxon>rosids</taxon>
        <taxon>fabids</taxon>
        <taxon>Rosales</taxon>
        <taxon>Rosaceae</taxon>
        <taxon>Amygdaloideae</taxon>
        <taxon>Amygdaleae</taxon>
        <taxon>Prunus</taxon>
    </lineage>
</organism>
<dbReference type="InterPro" id="IPR047575">
    <property type="entry name" value="Sm"/>
</dbReference>
<evidence type="ECO:0000256" key="1">
    <source>
        <dbReference type="PROSITE-ProRule" id="PRU00846"/>
    </source>
</evidence>
<dbReference type="Gramene" id="ONI05577">
    <property type="protein sequence ID" value="ONI05577"/>
    <property type="gene ID" value="PRUPE_5G013500"/>
</dbReference>
<dbReference type="Proteomes" id="UP000006882">
    <property type="component" value="Chromosome G5"/>
</dbReference>
<proteinExistence type="predicted"/>
<dbReference type="PANTHER" id="PTHR13586:SF23">
    <property type="entry name" value="DECAPPING 5-LIKE PROTEIN-RELATED"/>
    <property type="match status" value="1"/>
</dbReference>
<evidence type="ECO:0000259" key="4">
    <source>
        <dbReference type="PROSITE" id="PS51513"/>
    </source>
</evidence>
<gene>
    <name evidence="6" type="ORF">PRUPE_5G013500</name>
</gene>
<dbReference type="AlphaFoldDB" id="A0A251P1U9"/>
<evidence type="ECO:0000259" key="5">
    <source>
        <dbReference type="PROSITE" id="PS52002"/>
    </source>
</evidence>
<dbReference type="PROSITE" id="PS52002">
    <property type="entry name" value="SM"/>
    <property type="match status" value="1"/>
</dbReference>
<dbReference type="Gene3D" id="2.30.30.100">
    <property type="match status" value="1"/>
</dbReference>
<dbReference type="InterPro" id="IPR010920">
    <property type="entry name" value="LSM_dom_sf"/>
</dbReference>
<reference evidence="6 7" key="1">
    <citation type="journal article" date="2013" name="Nat. Genet.">
        <title>The high-quality draft genome of peach (Prunus persica) identifies unique patterns of genetic diversity, domestication and genome evolution.</title>
        <authorList>
            <consortium name="International Peach Genome Initiative"/>
            <person name="Verde I."/>
            <person name="Abbott A.G."/>
            <person name="Scalabrin S."/>
            <person name="Jung S."/>
            <person name="Shu S."/>
            <person name="Marroni F."/>
            <person name="Zhebentyayeva T."/>
            <person name="Dettori M.T."/>
            <person name="Grimwood J."/>
            <person name="Cattonaro F."/>
            <person name="Zuccolo A."/>
            <person name="Rossini L."/>
            <person name="Jenkins J."/>
            <person name="Vendramin E."/>
            <person name="Meisel L.A."/>
            <person name="Decroocq V."/>
            <person name="Sosinski B."/>
            <person name="Prochnik S."/>
            <person name="Mitros T."/>
            <person name="Policriti A."/>
            <person name="Cipriani G."/>
            <person name="Dondini L."/>
            <person name="Ficklin S."/>
            <person name="Goodstein D.M."/>
            <person name="Xuan P."/>
            <person name="Del Fabbro C."/>
            <person name="Aramini V."/>
            <person name="Copetti D."/>
            <person name="Gonzalez S."/>
            <person name="Horner D.S."/>
            <person name="Falchi R."/>
            <person name="Lucas S."/>
            <person name="Mica E."/>
            <person name="Maldonado J."/>
            <person name="Lazzari B."/>
            <person name="Bielenberg D."/>
            <person name="Pirona R."/>
            <person name="Miculan M."/>
            <person name="Barakat A."/>
            <person name="Testolin R."/>
            <person name="Stella A."/>
            <person name="Tartarini S."/>
            <person name="Tonutti P."/>
            <person name="Arus P."/>
            <person name="Orellana A."/>
            <person name="Wells C."/>
            <person name="Main D."/>
            <person name="Vizzotto G."/>
            <person name="Silva H."/>
            <person name="Salamini F."/>
            <person name="Schmutz J."/>
            <person name="Morgante M."/>
            <person name="Rokhsar D.S."/>
        </authorList>
    </citation>
    <scope>NUCLEOTIDE SEQUENCE [LARGE SCALE GENOMIC DNA]</scope>
    <source>
        <strain evidence="7">cv. Nemared</strain>
    </source>
</reference>
<dbReference type="SUPFAM" id="SSF50182">
    <property type="entry name" value="Sm-like ribonucleoproteins"/>
    <property type="match status" value="1"/>
</dbReference>
<dbReference type="Pfam" id="PF12701">
    <property type="entry name" value="LSM14"/>
    <property type="match status" value="1"/>
</dbReference>
<evidence type="ECO:0000313" key="6">
    <source>
        <dbReference type="EMBL" id="ONI05577.1"/>
    </source>
</evidence>
<dbReference type="EMBL" id="CM007655">
    <property type="protein sequence ID" value="ONI05577.1"/>
    <property type="molecule type" value="Genomic_DNA"/>
</dbReference>
<evidence type="ECO:0000313" key="7">
    <source>
        <dbReference type="Proteomes" id="UP000006882"/>
    </source>
</evidence>
<dbReference type="InterPro" id="IPR025762">
    <property type="entry name" value="DFDF"/>
</dbReference>
<evidence type="ECO:0000256" key="2">
    <source>
        <dbReference type="SAM" id="MobiDB-lite"/>
    </source>
</evidence>